<evidence type="ECO:0000256" key="2">
    <source>
        <dbReference type="SAM" id="Phobius"/>
    </source>
</evidence>
<dbReference type="CDD" id="cd00085">
    <property type="entry name" value="HNHc"/>
    <property type="match status" value="1"/>
</dbReference>
<evidence type="ECO:0000313" key="4">
    <source>
        <dbReference type="EMBL" id="CAA9395691.1"/>
    </source>
</evidence>
<protein>
    <recommendedName>
        <fullName evidence="3">HNH nuclease domain-containing protein</fullName>
    </recommendedName>
</protein>
<organism evidence="4">
    <name type="scientific">uncultured Rubrobacteraceae bacterium</name>
    <dbReference type="NCBI Taxonomy" id="349277"/>
    <lineage>
        <taxon>Bacteria</taxon>
        <taxon>Bacillati</taxon>
        <taxon>Actinomycetota</taxon>
        <taxon>Rubrobacteria</taxon>
        <taxon>Rubrobacterales</taxon>
        <taxon>Rubrobacteraceae</taxon>
        <taxon>environmental samples</taxon>
    </lineage>
</organism>
<gene>
    <name evidence="4" type="ORF">AVDCRST_MAG03-898</name>
</gene>
<dbReference type="PANTHER" id="PTHR33877">
    <property type="entry name" value="SLL1193 PROTEIN"/>
    <property type="match status" value="1"/>
</dbReference>
<dbReference type="InterPro" id="IPR003615">
    <property type="entry name" value="HNH_nuc"/>
</dbReference>
<keyword evidence="2" id="KW-0472">Membrane</keyword>
<proteinExistence type="predicted"/>
<dbReference type="Gene3D" id="1.10.30.50">
    <property type="match status" value="1"/>
</dbReference>
<feature type="domain" description="HNH nuclease" evidence="3">
    <location>
        <begin position="80"/>
        <end position="131"/>
    </location>
</feature>
<dbReference type="EMBL" id="CADCUT010000052">
    <property type="protein sequence ID" value="CAA9395691.1"/>
    <property type="molecule type" value="Genomic_DNA"/>
</dbReference>
<evidence type="ECO:0000259" key="3">
    <source>
        <dbReference type="SMART" id="SM00507"/>
    </source>
</evidence>
<dbReference type="InterPro" id="IPR002711">
    <property type="entry name" value="HNH"/>
</dbReference>
<dbReference type="PANTHER" id="PTHR33877:SF2">
    <property type="entry name" value="OS07G0170200 PROTEIN"/>
    <property type="match status" value="1"/>
</dbReference>
<dbReference type="SMART" id="SM00507">
    <property type="entry name" value="HNHc"/>
    <property type="match status" value="1"/>
</dbReference>
<accession>A0A6J4NRJ4</accession>
<reference evidence="4" key="1">
    <citation type="submission" date="2020-02" db="EMBL/GenBank/DDBJ databases">
        <authorList>
            <person name="Meier V. D."/>
        </authorList>
    </citation>
    <scope>NUCLEOTIDE SEQUENCE</scope>
    <source>
        <strain evidence="4">AVDCRST_MAG03</strain>
    </source>
</reference>
<dbReference type="GO" id="GO:0008270">
    <property type="term" value="F:zinc ion binding"/>
    <property type="evidence" value="ECO:0007669"/>
    <property type="project" value="InterPro"/>
</dbReference>
<dbReference type="AlphaFoldDB" id="A0A6J4NRJ4"/>
<dbReference type="GO" id="GO:0003676">
    <property type="term" value="F:nucleic acid binding"/>
    <property type="evidence" value="ECO:0007669"/>
    <property type="project" value="InterPro"/>
</dbReference>
<dbReference type="InterPro" id="IPR026870">
    <property type="entry name" value="Zinc_ribbon_dom"/>
</dbReference>
<dbReference type="Pfam" id="PF01844">
    <property type="entry name" value="HNH"/>
    <property type="match status" value="1"/>
</dbReference>
<dbReference type="Pfam" id="PF13240">
    <property type="entry name" value="Zn_Ribbon_1"/>
    <property type="match status" value="1"/>
</dbReference>
<feature type="transmembrane region" description="Helical" evidence="2">
    <location>
        <begin position="39"/>
        <end position="62"/>
    </location>
</feature>
<sequence length="345" mass="37605">MASIRDKQMDYYHGAASLITALIVAPAWAFIDPVIDLRWWIWLVFALLVYGVVAALFQWALFDRDPRVSTIPGSRTVPQAVKVAVAARDAGRCRRCGSGTALQYDHVVPYSLGGRSDDPSNIQLLCGRCNRRKSNKSMGPPIRGVAAQPATAATRIRQTPSEDHPQGPRTVNPDRGGEVVDRFCGNCGRELNPGDRFCTSCGRPVRTMAVGPVPGSPGTSEGAAERSLFDSGEMNVLGGDRDVLTEEEVRGYLNRHTRGDFGIVPEQDREFNLENIAEENRGGGIAVGSKYPHPSGKVVRVVTSQWSAEDAAELEADLMDDGLGQREAHEYANRRASRVYLDDPA</sequence>
<name>A0A6J4NRJ4_9ACTN</name>
<evidence type="ECO:0000256" key="1">
    <source>
        <dbReference type="SAM" id="MobiDB-lite"/>
    </source>
</evidence>
<feature type="region of interest" description="Disordered" evidence="1">
    <location>
        <begin position="135"/>
        <end position="176"/>
    </location>
</feature>
<keyword evidence="2" id="KW-0812">Transmembrane</keyword>
<dbReference type="GO" id="GO:0004519">
    <property type="term" value="F:endonuclease activity"/>
    <property type="evidence" value="ECO:0007669"/>
    <property type="project" value="InterPro"/>
</dbReference>
<keyword evidence="2" id="KW-1133">Transmembrane helix</keyword>
<dbReference type="InterPro" id="IPR052892">
    <property type="entry name" value="NA-targeting_endonuclease"/>
</dbReference>